<evidence type="ECO:0000313" key="1">
    <source>
        <dbReference type="EMBL" id="GGI14448.1"/>
    </source>
</evidence>
<name>A0A8J3AQB7_9BACI</name>
<evidence type="ECO:0008006" key="3">
    <source>
        <dbReference type="Google" id="ProtNLM"/>
    </source>
</evidence>
<dbReference type="Proteomes" id="UP000626244">
    <property type="component" value="Unassembled WGS sequence"/>
</dbReference>
<dbReference type="InterPro" id="IPR001753">
    <property type="entry name" value="Enoyl-CoA_hydra/iso"/>
</dbReference>
<dbReference type="PANTHER" id="PTHR11941">
    <property type="entry name" value="ENOYL-COA HYDRATASE-RELATED"/>
    <property type="match status" value="1"/>
</dbReference>
<dbReference type="InterPro" id="IPR029045">
    <property type="entry name" value="ClpP/crotonase-like_dom_sf"/>
</dbReference>
<dbReference type="Pfam" id="PF00378">
    <property type="entry name" value="ECH_1"/>
    <property type="match status" value="1"/>
</dbReference>
<gene>
    <name evidence="1" type="ORF">GCM10007380_22990</name>
</gene>
<protein>
    <recommendedName>
        <fullName evidence="3">Enoyl-CoA hydratase/isomerase</fullName>
    </recommendedName>
</protein>
<dbReference type="PANTHER" id="PTHR11941:SF54">
    <property type="entry name" value="ENOYL-COA HYDRATASE, MITOCHONDRIAL"/>
    <property type="match status" value="1"/>
</dbReference>
<dbReference type="RefSeq" id="WP_088000226.1">
    <property type="nucleotide sequence ID" value="NZ_BMHB01000001.1"/>
</dbReference>
<keyword evidence="2" id="KW-1185">Reference proteome</keyword>
<organism evidence="1 2">
    <name type="scientific">Gottfriedia solisilvae</name>
    <dbReference type="NCBI Taxonomy" id="1516104"/>
    <lineage>
        <taxon>Bacteria</taxon>
        <taxon>Bacillati</taxon>
        <taxon>Bacillota</taxon>
        <taxon>Bacilli</taxon>
        <taxon>Bacillales</taxon>
        <taxon>Bacillaceae</taxon>
        <taxon>Gottfriedia</taxon>
    </lineage>
</organism>
<comment type="caution">
    <text evidence="1">The sequence shown here is derived from an EMBL/GenBank/DDBJ whole genome shotgun (WGS) entry which is preliminary data.</text>
</comment>
<dbReference type="CDD" id="cd06558">
    <property type="entry name" value="crotonase-like"/>
    <property type="match status" value="1"/>
</dbReference>
<reference evidence="2" key="1">
    <citation type="journal article" date="2019" name="Int. J. Syst. Evol. Microbiol.">
        <title>The Global Catalogue of Microorganisms (GCM) 10K type strain sequencing project: providing services to taxonomists for standard genome sequencing and annotation.</title>
        <authorList>
            <consortium name="The Broad Institute Genomics Platform"/>
            <consortium name="The Broad Institute Genome Sequencing Center for Infectious Disease"/>
            <person name="Wu L."/>
            <person name="Ma J."/>
        </authorList>
    </citation>
    <scope>NUCLEOTIDE SEQUENCE [LARGE SCALE GENOMIC DNA]</scope>
    <source>
        <strain evidence="2">CGMCC 1.14993</strain>
    </source>
</reference>
<sequence>MSEVITYQRDKIDYIFLNRPNSGNCIDETMADRLLEIIYDIHYKSDSKLVVLTGEGLKYFCTGGDLKTILKFKDDRKGLETYCLKMCEVIYRIAMLPQITICYINGFGLGGGCELASAFDFRFANHNAKIGFIQGQMGIPTSWGGGTILREKMNHQEWITLLSSSNIYTAYQAKKLGFIHELCKDFISLHNESFISLARSIPTHIHHQNKKIVTRKWVQERLKTRMEEEVISALPLWFSEEHIKIIEQFTKKLEK</sequence>
<dbReference type="SUPFAM" id="SSF52096">
    <property type="entry name" value="ClpP/crotonase"/>
    <property type="match status" value="1"/>
</dbReference>
<accession>A0A8J3AQB7</accession>
<dbReference type="GO" id="GO:0003824">
    <property type="term" value="F:catalytic activity"/>
    <property type="evidence" value="ECO:0007669"/>
    <property type="project" value="UniProtKB-ARBA"/>
</dbReference>
<dbReference type="AlphaFoldDB" id="A0A8J3AQB7"/>
<dbReference type="Gene3D" id="3.90.226.10">
    <property type="entry name" value="2-enoyl-CoA Hydratase, Chain A, domain 1"/>
    <property type="match status" value="1"/>
</dbReference>
<dbReference type="GO" id="GO:0006635">
    <property type="term" value="P:fatty acid beta-oxidation"/>
    <property type="evidence" value="ECO:0007669"/>
    <property type="project" value="TreeGrafter"/>
</dbReference>
<dbReference type="OrthoDB" id="9775794at2"/>
<proteinExistence type="predicted"/>
<evidence type="ECO:0000313" key="2">
    <source>
        <dbReference type="Proteomes" id="UP000626244"/>
    </source>
</evidence>
<dbReference type="EMBL" id="BMHB01000001">
    <property type="protein sequence ID" value="GGI14448.1"/>
    <property type="molecule type" value="Genomic_DNA"/>
</dbReference>